<dbReference type="VEuPathDB" id="FungiDB:PSTT_14695"/>
<dbReference type="Pfam" id="PF23096">
    <property type="entry name" value="HEAT_PSME4"/>
    <property type="match status" value="1"/>
</dbReference>
<dbReference type="GO" id="GO:0016504">
    <property type="term" value="F:peptidase activator activity"/>
    <property type="evidence" value="ECO:0007669"/>
    <property type="project" value="InterPro"/>
</dbReference>
<dbReference type="Proteomes" id="UP000239156">
    <property type="component" value="Unassembled WGS sequence"/>
</dbReference>
<organism evidence="3 4">
    <name type="scientific">Puccinia striiformis</name>
    <dbReference type="NCBI Taxonomy" id="27350"/>
    <lineage>
        <taxon>Eukaryota</taxon>
        <taxon>Fungi</taxon>
        <taxon>Dikarya</taxon>
        <taxon>Basidiomycota</taxon>
        <taxon>Pucciniomycotina</taxon>
        <taxon>Pucciniomycetes</taxon>
        <taxon>Pucciniales</taxon>
        <taxon>Pucciniaceae</taxon>
        <taxon>Puccinia</taxon>
    </lineage>
</organism>
<dbReference type="InterPro" id="IPR032430">
    <property type="entry name" value="Blm10_mid"/>
</dbReference>
<dbReference type="InterPro" id="IPR016024">
    <property type="entry name" value="ARM-type_fold"/>
</dbReference>
<feature type="non-terminal residue" evidence="3">
    <location>
        <position position="1264"/>
    </location>
</feature>
<evidence type="ECO:0000259" key="2">
    <source>
        <dbReference type="Pfam" id="PF23096"/>
    </source>
</evidence>
<dbReference type="GO" id="GO:0005829">
    <property type="term" value="C:cytosol"/>
    <property type="evidence" value="ECO:0007669"/>
    <property type="project" value="TreeGrafter"/>
</dbReference>
<proteinExistence type="predicted"/>
<dbReference type="AlphaFoldDB" id="A0A2S4ULC6"/>
<dbReference type="InterPro" id="IPR035309">
    <property type="entry name" value="PSME4"/>
</dbReference>
<accession>A0A2S4ULC6</accession>
<feature type="domain" description="Proteasome activator Blm10 middle HEAT repeats region" evidence="1">
    <location>
        <begin position="179"/>
        <end position="402"/>
    </location>
</feature>
<evidence type="ECO:0000313" key="3">
    <source>
        <dbReference type="EMBL" id="POV98026.1"/>
    </source>
</evidence>
<dbReference type="InterPro" id="IPR055455">
    <property type="entry name" value="HEAT_PSME4"/>
</dbReference>
<feature type="domain" description="Proteasome activator complex subunit 4-like HEAT repeat-like" evidence="2">
    <location>
        <begin position="905"/>
        <end position="1011"/>
    </location>
</feature>
<gene>
    <name evidence="3" type="ORF">PSTT_14695</name>
</gene>
<dbReference type="GO" id="GO:0005634">
    <property type="term" value="C:nucleus"/>
    <property type="evidence" value="ECO:0007669"/>
    <property type="project" value="TreeGrafter"/>
</dbReference>
<dbReference type="GO" id="GO:0010499">
    <property type="term" value="P:proteasomal ubiquitin-independent protein catabolic process"/>
    <property type="evidence" value="ECO:0007669"/>
    <property type="project" value="TreeGrafter"/>
</dbReference>
<dbReference type="VEuPathDB" id="FungiDB:PSHT_07915"/>
<reference evidence="3" key="1">
    <citation type="submission" date="2017-12" db="EMBL/GenBank/DDBJ databases">
        <title>Gene loss provides genomic basis for host adaptation in cereal stripe rust fungi.</title>
        <authorList>
            <person name="Xia C."/>
        </authorList>
    </citation>
    <scope>NUCLEOTIDE SEQUENCE [LARGE SCALE GENOMIC DNA]</scope>
    <source>
        <strain evidence="3">93-210</strain>
    </source>
</reference>
<name>A0A2S4ULC6_9BASI</name>
<evidence type="ECO:0000259" key="1">
    <source>
        <dbReference type="Pfam" id="PF16507"/>
    </source>
</evidence>
<dbReference type="GO" id="GO:0070628">
    <property type="term" value="F:proteasome binding"/>
    <property type="evidence" value="ECO:0007669"/>
    <property type="project" value="InterPro"/>
</dbReference>
<keyword evidence="4" id="KW-1185">Reference proteome</keyword>
<comment type="caution">
    <text evidence="3">The sequence shown here is derived from an EMBL/GenBank/DDBJ whole genome shotgun (WGS) entry which is preliminary data.</text>
</comment>
<dbReference type="PANTHER" id="PTHR32170">
    <property type="entry name" value="PROTEASOME ACTIVATOR COMPLEX SUBUNIT 4"/>
    <property type="match status" value="1"/>
</dbReference>
<protein>
    <recommendedName>
        <fullName evidence="5">Proteasome activator Blm10 mid region domain-containing protein</fullName>
    </recommendedName>
</protein>
<evidence type="ECO:0000313" key="4">
    <source>
        <dbReference type="Proteomes" id="UP000239156"/>
    </source>
</evidence>
<sequence length="1264" mass="143420">MSMFSKDATTATWTQHALKIVAHLEPSVMVPPIVERSALALRLTDDSRFTLPGIDPNDPSKTMYTAMLVLQTVSKIKISDIKVSNDNMQGINDLGHEQHEIEDLSQFNPSQPDNGLIVLESESFWSEWALTYFQRVMSFFENLPEPKGKQEKTGGKLEESTINFLCASFDELSIGLVSSSLARGISDSATFKSIYPLCARIRAELTAGAASVHTMSTNSPAGSDLRLHWFFSILIGVSNHAGLAILESKDSVLSLLKLLLKECKTERACLYTASLIYTVLRALIEYYPEDSRFLNPQEWEDSGSKIPNHALWGKTYKAQDAKTNCHSMVFPPTNANTINIDQVACTNNRGDRFSNRILEDVVKPYMLELDQVLQKPNLDHDQKCNFVKLCSLAKFVVSGISAFAIIDTPVNLGVPSTHWGEPLPRAIEDLPSVQTGIPLVSPDPRWDKVVKFKETISELAHQAATKINLFEDTIKCVQSIVALISAILLDYACETPVHDYHKDNYKFVQDMCRISKSQQEYPRAYWIRRAQLAHFTRLRSLKLSIQRSAIDDKLIHDLTEFSVSSWLSIRRTAQKVLDSVCTTYDGTRNLVSPTLFDSLKPGAESDRTKGAIYVLASKTFLKFCMADPQSCSTFYLSLLRCQHSEKSSIQSLVSNLLSQLILRQQELSTLKSTIQIDGTSEMISSLTSELIQYSMDPEISKILTSRRQARVESRNTHSHKLVLDLLEISQASSTHWKYSLHANRLISSLVRRDEPISATVATHFVNELINSELPSKRTHSISVITKMLHFVKLRTFIESEEDLVTGESRNPLRMTVNFPSPQDREQFEKFLQGLQRPLNDQPEYLIDKFRSGWLICGSEKAYRPPNETVGTVWEAPSGPALDALKEIMLQKNFWEKMGGHLSQEHTRNYLMSENVMNRSSKSTGVELWPSLLPVLEELLSDPEDRHKQRAAAEIISGVVRATKHWPLKQQEDIWSWFGNCLKKIYDSITPAMLSAWVMCVDYILWGKGPPKKSTFVILNLETDNNTSAFLTSKAHHLIGSLLRALEWPFLQPLLPKYTDLYWKSINHDYREVRNCVSLNLRSLNEAETQPSFRNLTCFLEACRAGTDEPLLADDTLLNGVLPDLFKDMEKYRTLRLPAQHGDQEYDKCSMTVLAWLWSCLSDVQAAAAYPFIPRIIPELFYMHEMIDNQELSKLAWVTVMTLATLAWPCLLVDRFLATLVDLSQAKSWKVRLDVLTVLRVFFFHQIYNLSRPQVEEVMESLCKL</sequence>
<dbReference type="PANTHER" id="PTHR32170:SF3">
    <property type="entry name" value="PROTEASOME ACTIVATOR COMPLEX SUBUNIT 4"/>
    <property type="match status" value="1"/>
</dbReference>
<dbReference type="Pfam" id="PF16507">
    <property type="entry name" value="HEAT_PSME4_mid"/>
    <property type="match status" value="2"/>
</dbReference>
<evidence type="ECO:0008006" key="5">
    <source>
        <dbReference type="Google" id="ProtNLM"/>
    </source>
</evidence>
<dbReference type="EMBL" id="PKSL01000240">
    <property type="protein sequence ID" value="POV98026.1"/>
    <property type="molecule type" value="Genomic_DNA"/>
</dbReference>
<dbReference type="SUPFAM" id="SSF48371">
    <property type="entry name" value="ARM repeat"/>
    <property type="match status" value="1"/>
</dbReference>
<feature type="domain" description="Proteasome activator Blm10 middle HEAT repeats region" evidence="1">
    <location>
        <begin position="49"/>
        <end position="172"/>
    </location>
</feature>